<feature type="transmembrane region" description="Helical" evidence="1">
    <location>
        <begin position="29"/>
        <end position="54"/>
    </location>
</feature>
<evidence type="ECO:0008006" key="3">
    <source>
        <dbReference type="Google" id="ProtNLM"/>
    </source>
</evidence>
<dbReference type="AlphaFoldDB" id="A0A1V5MJ96"/>
<proteinExistence type="predicted"/>
<evidence type="ECO:0000256" key="1">
    <source>
        <dbReference type="SAM" id="Phobius"/>
    </source>
</evidence>
<sequence length="207" mass="23846">MFGFDWNRKDRARHHYLVNKPMQLAYSGFLVWLVGVGMVIAWLITYYTIWNYIINGFPTAANLPAIIKQVNARLFWTLIIPGFLLLGIAGWSQIVLMHRIAGPAYRIRKVMMDMAHGIWPSEVKLRNQDYLKEVADEINLFLNGQRKWAMDLEHQLRELDEVLRESGAGQEEKQLADAQRQLEKVLRDLEAIFSVMNIDSGEKGAGS</sequence>
<accession>A0A1V5MJ96</accession>
<feature type="transmembrane region" description="Helical" evidence="1">
    <location>
        <begin position="74"/>
        <end position="96"/>
    </location>
</feature>
<organism evidence="2">
    <name type="scientific">candidate division TA06 bacterium ADurb.Bin417</name>
    <dbReference type="NCBI Taxonomy" id="1852828"/>
    <lineage>
        <taxon>Bacteria</taxon>
        <taxon>Bacteria division TA06</taxon>
    </lineage>
</organism>
<reference evidence="2" key="1">
    <citation type="submission" date="2017-02" db="EMBL/GenBank/DDBJ databases">
        <title>Delving into the versatile metabolic prowess of the omnipresent phylum Bacteroidetes.</title>
        <authorList>
            <person name="Nobu M.K."/>
            <person name="Mei R."/>
            <person name="Narihiro T."/>
            <person name="Kuroda K."/>
            <person name="Liu W.-T."/>
        </authorList>
    </citation>
    <scope>NUCLEOTIDE SEQUENCE</scope>
    <source>
        <strain evidence="2">ADurb.Bin417</strain>
    </source>
</reference>
<comment type="caution">
    <text evidence="2">The sequence shown here is derived from an EMBL/GenBank/DDBJ whole genome shotgun (WGS) entry which is preliminary data.</text>
</comment>
<protein>
    <recommendedName>
        <fullName evidence="3">HAMP domain-containing protein</fullName>
    </recommendedName>
</protein>
<gene>
    <name evidence="2" type="ORF">BWY73_00388</name>
</gene>
<dbReference type="EMBL" id="MWAK01000031">
    <property type="protein sequence ID" value="OPZ93303.1"/>
    <property type="molecule type" value="Genomic_DNA"/>
</dbReference>
<keyword evidence="1" id="KW-0812">Transmembrane</keyword>
<keyword evidence="1" id="KW-0472">Membrane</keyword>
<name>A0A1V5MJ96_UNCT6</name>
<evidence type="ECO:0000313" key="2">
    <source>
        <dbReference type="EMBL" id="OPZ93303.1"/>
    </source>
</evidence>
<keyword evidence="1" id="KW-1133">Transmembrane helix</keyword>
<dbReference type="Proteomes" id="UP000485484">
    <property type="component" value="Unassembled WGS sequence"/>
</dbReference>